<organism evidence="1 2">
    <name type="scientific">Rhizophagus irregularis</name>
    <dbReference type="NCBI Taxonomy" id="588596"/>
    <lineage>
        <taxon>Eukaryota</taxon>
        <taxon>Fungi</taxon>
        <taxon>Fungi incertae sedis</taxon>
        <taxon>Mucoromycota</taxon>
        <taxon>Glomeromycotina</taxon>
        <taxon>Glomeromycetes</taxon>
        <taxon>Glomerales</taxon>
        <taxon>Glomeraceae</taxon>
        <taxon>Rhizophagus</taxon>
    </lineage>
</organism>
<dbReference type="OrthoDB" id="2342275at2759"/>
<evidence type="ECO:0000313" key="2">
    <source>
        <dbReference type="Proteomes" id="UP000684084"/>
    </source>
</evidence>
<dbReference type="Proteomes" id="UP000684084">
    <property type="component" value="Unassembled WGS sequence"/>
</dbReference>
<name>A0A916E3S1_9GLOM</name>
<proteinExistence type="predicted"/>
<comment type="caution">
    <text evidence="1">The sequence shown here is derived from an EMBL/GenBank/DDBJ whole genome shotgun (WGS) entry which is preliminary data.</text>
</comment>
<protein>
    <submittedName>
        <fullName evidence="1">Uncharacterized protein</fullName>
    </submittedName>
</protein>
<evidence type="ECO:0000313" key="1">
    <source>
        <dbReference type="EMBL" id="CAB5349948.1"/>
    </source>
</evidence>
<gene>
    <name evidence="1" type="ORF">CHRIB12_LOCUS4839</name>
</gene>
<accession>A0A916E3S1</accession>
<reference evidence="1" key="1">
    <citation type="submission" date="2020-05" db="EMBL/GenBank/DDBJ databases">
        <authorList>
            <person name="Rincon C."/>
            <person name="Sanders R I."/>
            <person name="Robbins C."/>
            <person name="Chaturvedi A."/>
        </authorList>
    </citation>
    <scope>NUCLEOTIDE SEQUENCE</scope>
    <source>
        <strain evidence="1">CHB12</strain>
    </source>
</reference>
<dbReference type="AlphaFoldDB" id="A0A916E3S1"/>
<sequence length="67" mass="7420">MEIYDFDDDAIAALGDLKNKTLSGSDLKCYEILKSESLDCELQEKKVDAMENLGNSNIVIPLLIIAE</sequence>
<dbReference type="EMBL" id="CAGKOT010000007">
    <property type="protein sequence ID" value="CAB5349948.1"/>
    <property type="molecule type" value="Genomic_DNA"/>
</dbReference>